<keyword evidence="3 7" id="KW-0641">Proline biosynthesis</keyword>
<dbReference type="InterPro" id="IPR016162">
    <property type="entry name" value="Ald_DH_N"/>
</dbReference>
<comment type="caution">
    <text evidence="9">The sequence shown here is derived from an EMBL/GenBank/DDBJ whole genome shotgun (WGS) entry which is preliminary data.</text>
</comment>
<dbReference type="NCBIfam" id="TIGR00407">
    <property type="entry name" value="proA"/>
    <property type="match status" value="1"/>
</dbReference>
<organism evidence="9 10">
    <name type="scientific">Sneathiella chinensis</name>
    <dbReference type="NCBI Taxonomy" id="349750"/>
    <lineage>
        <taxon>Bacteria</taxon>
        <taxon>Pseudomonadati</taxon>
        <taxon>Pseudomonadota</taxon>
        <taxon>Alphaproteobacteria</taxon>
        <taxon>Sneathiellales</taxon>
        <taxon>Sneathiellaceae</taxon>
        <taxon>Sneathiella</taxon>
    </lineage>
</organism>
<evidence type="ECO:0000256" key="4">
    <source>
        <dbReference type="ARBA" id="ARBA00022857"/>
    </source>
</evidence>
<sequence length="428" mass="45538">MTVFSNITEGQSIDSVMEELGRNAKDAAQTLSLTPTDAKNTALLEGAKALRSRTGDILAANEKDLAAARDKGLSEAMLDRLQLTAERIDAIATGLEAIAALPDPIGDVIAEWDRPNGLEISRVRVPLGVIGIIYESRPNVTADAGALSLKAGNACILRGGSESYHSSRAIWECLQDGLSAAGLPAASIQIIPTTDRAAVGKLLTMSETVDVIVPRGGRSLIERVQKESRIPVFSHLDGLVHVYVDEKADLEKAVSLVANSKMRRVSICGATETLLVNRAVADTHLLPILDKLVELGCEIRGDEDVCARMPAAVPATEADWATEYLEPILSVRIVDGMDQALAHIAEYGSHHTDCIITEDATAAARFLNEVDSAIVLHNASTQFADGGEFGMGAEIGISTGKMHARGPVGVEQLTSYKYQVRGTGQTRP</sequence>
<protein>
    <recommendedName>
        <fullName evidence="7">Gamma-glutamyl phosphate reductase</fullName>
        <shortName evidence="7">GPR</shortName>
        <ecNumber evidence="7">1.2.1.41</ecNumber>
    </recommendedName>
    <alternativeName>
        <fullName evidence="7">Glutamate-5-semialdehyde dehydrogenase</fullName>
    </alternativeName>
    <alternativeName>
        <fullName evidence="7">Glutamyl-gamma-semialdehyde dehydrogenase</fullName>
        <shortName evidence="7">GSA dehydrogenase</shortName>
    </alternativeName>
</protein>
<reference evidence="9" key="1">
    <citation type="journal article" date="2014" name="Int. J. Syst. Evol. Microbiol.">
        <title>Complete genome of a new Firmicutes species belonging to the dominant human colonic microbiota ('Ruminococcus bicirculans') reveals two chromosomes and a selective capacity to utilize plant glucans.</title>
        <authorList>
            <consortium name="NISC Comparative Sequencing Program"/>
            <person name="Wegmann U."/>
            <person name="Louis P."/>
            <person name="Goesmann A."/>
            <person name="Henrissat B."/>
            <person name="Duncan S.H."/>
            <person name="Flint H.J."/>
        </authorList>
    </citation>
    <scope>NUCLEOTIDE SEQUENCE</scope>
    <source>
        <strain evidence="9">NBRC 103408</strain>
    </source>
</reference>
<evidence type="ECO:0000259" key="8">
    <source>
        <dbReference type="Pfam" id="PF00171"/>
    </source>
</evidence>
<dbReference type="InterPro" id="IPR020593">
    <property type="entry name" value="G-glutamylP_reductase_CS"/>
</dbReference>
<accession>A0ABQ5U816</accession>
<evidence type="ECO:0000256" key="1">
    <source>
        <dbReference type="ARBA" id="ARBA00004985"/>
    </source>
</evidence>
<dbReference type="NCBIfam" id="NF001221">
    <property type="entry name" value="PRK00197.1"/>
    <property type="match status" value="1"/>
</dbReference>
<dbReference type="EMBL" id="BSNF01000010">
    <property type="protein sequence ID" value="GLQ07880.1"/>
    <property type="molecule type" value="Genomic_DNA"/>
</dbReference>
<comment type="similarity">
    <text evidence="7">Belongs to the gamma-glutamyl phosphate reductase family.</text>
</comment>
<dbReference type="SUPFAM" id="SSF53720">
    <property type="entry name" value="ALDH-like"/>
    <property type="match status" value="1"/>
</dbReference>
<dbReference type="HAMAP" id="MF_00412">
    <property type="entry name" value="ProA"/>
    <property type="match status" value="1"/>
</dbReference>
<dbReference type="EC" id="1.2.1.41" evidence="7"/>
<dbReference type="PIRSF" id="PIRSF000151">
    <property type="entry name" value="GPR"/>
    <property type="match status" value="1"/>
</dbReference>
<dbReference type="Gene3D" id="3.40.605.10">
    <property type="entry name" value="Aldehyde Dehydrogenase, Chain A, domain 1"/>
    <property type="match status" value="1"/>
</dbReference>
<comment type="catalytic activity">
    <reaction evidence="6 7">
        <text>L-glutamate 5-semialdehyde + phosphate + NADP(+) = L-glutamyl 5-phosphate + NADPH + H(+)</text>
        <dbReference type="Rhea" id="RHEA:19541"/>
        <dbReference type="ChEBI" id="CHEBI:15378"/>
        <dbReference type="ChEBI" id="CHEBI:43474"/>
        <dbReference type="ChEBI" id="CHEBI:57783"/>
        <dbReference type="ChEBI" id="CHEBI:58066"/>
        <dbReference type="ChEBI" id="CHEBI:58274"/>
        <dbReference type="ChEBI" id="CHEBI:58349"/>
        <dbReference type="EC" id="1.2.1.41"/>
    </reaction>
</comment>
<dbReference type="CDD" id="cd07079">
    <property type="entry name" value="ALDH_F18-19_ProA-GPR"/>
    <property type="match status" value="1"/>
</dbReference>
<evidence type="ECO:0000256" key="5">
    <source>
        <dbReference type="ARBA" id="ARBA00023002"/>
    </source>
</evidence>
<evidence type="ECO:0000313" key="9">
    <source>
        <dbReference type="EMBL" id="GLQ07880.1"/>
    </source>
</evidence>
<keyword evidence="4 7" id="KW-0521">NADP</keyword>
<keyword evidence="5 7" id="KW-0560">Oxidoreductase</keyword>
<comment type="function">
    <text evidence="7">Catalyzes the NADPH-dependent reduction of L-glutamate 5-phosphate into L-glutamate 5-semialdehyde and phosphate. The product spontaneously undergoes cyclization to form 1-pyrroline-5-carboxylate.</text>
</comment>
<dbReference type="InterPro" id="IPR000965">
    <property type="entry name" value="GPR_dom"/>
</dbReference>
<dbReference type="InterPro" id="IPR016161">
    <property type="entry name" value="Ald_DH/histidinol_DH"/>
</dbReference>
<reference evidence="9" key="2">
    <citation type="submission" date="2023-01" db="EMBL/GenBank/DDBJ databases">
        <title>Draft genome sequence of Sneathiella chinensis strain NBRC 103408.</title>
        <authorList>
            <person name="Sun Q."/>
            <person name="Mori K."/>
        </authorList>
    </citation>
    <scope>NUCLEOTIDE SEQUENCE</scope>
    <source>
        <strain evidence="9">NBRC 103408</strain>
    </source>
</reference>
<dbReference type="RefSeq" id="WP_206374731.1">
    <property type="nucleotide sequence ID" value="NZ_BSNF01000010.1"/>
</dbReference>
<dbReference type="InterPro" id="IPR012134">
    <property type="entry name" value="Glu-5-SA_DH"/>
</dbReference>
<dbReference type="InterPro" id="IPR015590">
    <property type="entry name" value="Aldehyde_DH_dom"/>
</dbReference>
<keyword evidence="7" id="KW-0963">Cytoplasm</keyword>
<dbReference type="PANTHER" id="PTHR11063:SF8">
    <property type="entry name" value="DELTA-1-PYRROLINE-5-CARBOXYLATE SYNTHASE"/>
    <property type="match status" value="1"/>
</dbReference>
<evidence type="ECO:0000313" key="10">
    <source>
        <dbReference type="Proteomes" id="UP001161409"/>
    </source>
</evidence>
<comment type="pathway">
    <text evidence="1 7">Amino-acid biosynthesis; L-proline biosynthesis; L-glutamate 5-semialdehyde from L-glutamate: step 2/2.</text>
</comment>
<proteinExistence type="inferred from homology"/>
<dbReference type="InterPro" id="IPR016163">
    <property type="entry name" value="Ald_DH_C"/>
</dbReference>
<evidence type="ECO:0000256" key="2">
    <source>
        <dbReference type="ARBA" id="ARBA00022605"/>
    </source>
</evidence>
<gene>
    <name evidence="7 9" type="primary">proA</name>
    <name evidence="9" type="ORF">GCM10007924_31020</name>
</gene>
<keyword evidence="10" id="KW-1185">Reference proteome</keyword>
<dbReference type="Proteomes" id="UP001161409">
    <property type="component" value="Unassembled WGS sequence"/>
</dbReference>
<comment type="subcellular location">
    <subcellularLocation>
        <location evidence="7">Cytoplasm</location>
    </subcellularLocation>
</comment>
<keyword evidence="2 7" id="KW-0028">Amino-acid biosynthesis</keyword>
<feature type="domain" description="Aldehyde dehydrogenase" evidence="8">
    <location>
        <begin position="19"/>
        <end position="291"/>
    </location>
</feature>
<evidence type="ECO:0000256" key="3">
    <source>
        <dbReference type="ARBA" id="ARBA00022650"/>
    </source>
</evidence>
<evidence type="ECO:0000256" key="7">
    <source>
        <dbReference type="HAMAP-Rule" id="MF_00412"/>
    </source>
</evidence>
<dbReference type="Pfam" id="PF00171">
    <property type="entry name" value="Aldedh"/>
    <property type="match status" value="1"/>
</dbReference>
<dbReference type="Gene3D" id="3.40.309.10">
    <property type="entry name" value="Aldehyde Dehydrogenase, Chain A, domain 2"/>
    <property type="match status" value="1"/>
</dbReference>
<name>A0ABQ5U816_9PROT</name>
<dbReference type="PANTHER" id="PTHR11063">
    <property type="entry name" value="GLUTAMATE SEMIALDEHYDE DEHYDROGENASE"/>
    <property type="match status" value="1"/>
</dbReference>
<dbReference type="PROSITE" id="PS01223">
    <property type="entry name" value="PROA"/>
    <property type="match status" value="1"/>
</dbReference>
<evidence type="ECO:0000256" key="6">
    <source>
        <dbReference type="ARBA" id="ARBA00049024"/>
    </source>
</evidence>